<dbReference type="EMBL" id="RSDO01000004">
    <property type="protein sequence ID" value="RRR54287.1"/>
    <property type="molecule type" value="Genomic_DNA"/>
</dbReference>
<protein>
    <submittedName>
        <fullName evidence="2">GNAT family N-acetyltransferase</fullName>
    </submittedName>
</protein>
<dbReference type="InterPro" id="IPR000182">
    <property type="entry name" value="GNAT_dom"/>
</dbReference>
<dbReference type="CDD" id="cd04301">
    <property type="entry name" value="NAT_SF"/>
    <property type="match status" value="1"/>
</dbReference>
<evidence type="ECO:0000313" key="3">
    <source>
        <dbReference type="Proteomes" id="UP000274117"/>
    </source>
</evidence>
<dbReference type="InterPro" id="IPR016181">
    <property type="entry name" value="Acyl_CoA_acyltransferase"/>
</dbReference>
<reference evidence="2 3" key="2">
    <citation type="submission" date="2018-12" db="EMBL/GenBank/DDBJ databases">
        <title>Whole-genome sequences of fifteen clinical Streptococcus suis strains isolated from pigs between 2006 and 2018.</title>
        <authorList>
            <person name="Stevens M.J.A."/>
            <person name="Cernela N."/>
            <person name="Spoerry Serrano N."/>
            <person name="Schmitt S."/>
            <person name="Schrenzel J."/>
            <person name="Stephan R."/>
        </authorList>
    </citation>
    <scope>NUCLEOTIDE SEQUENCE [LARGE SCALE GENOMIC DNA]</scope>
    <source>
        <strain evidence="2 3">PP422</strain>
    </source>
</reference>
<evidence type="ECO:0000259" key="1">
    <source>
        <dbReference type="PROSITE" id="PS51186"/>
    </source>
</evidence>
<sequence>MKISQFSNHYQVRKLTEADLEQVLVLYQTNPLYFEHYPPSPSLEGLRQDLVNCPPGKDLSDKYFVGYWWDNQLVAVLDLIADYPDDQIAYIGLFMVDGSLAGQGIGSKIMAELESQLGQYFQKVRLGYVVANPQASRFWQKKCFERVAEKTVESIQICIAEKSLL</sequence>
<proteinExistence type="predicted"/>
<dbReference type="AlphaFoldDB" id="A0A426TGX4"/>
<reference evidence="2 3" key="1">
    <citation type="submission" date="2018-11" db="EMBL/GenBank/DDBJ databases">
        <authorList>
            <person name="Stevens M.J."/>
            <person name="Cernela N."/>
            <person name="Spoerry Serrano N."/>
            <person name="Schmitt S."/>
            <person name="Schrenzel J."/>
            <person name="Stephan R."/>
        </authorList>
    </citation>
    <scope>NUCLEOTIDE SEQUENCE [LARGE SCALE GENOMIC DNA]</scope>
    <source>
        <strain evidence="2 3">PP422</strain>
    </source>
</reference>
<name>A0A426TGX4_STRSU</name>
<dbReference type="GO" id="GO:0016747">
    <property type="term" value="F:acyltransferase activity, transferring groups other than amino-acyl groups"/>
    <property type="evidence" value="ECO:0007669"/>
    <property type="project" value="InterPro"/>
</dbReference>
<evidence type="ECO:0000313" key="2">
    <source>
        <dbReference type="EMBL" id="RRR54287.1"/>
    </source>
</evidence>
<dbReference type="PROSITE" id="PS51186">
    <property type="entry name" value="GNAT"/>
    <property type="match status" value="1"/>
</dbReference>
<comment type="caution">
    <text evidence="2">The sequence shown here is derived from an EMBL/GenBank/DDBJ whole genome shotgun (WGS) entry which is preliminary data.</text>
</comment>
<dbReference type="Pfam" id="PF00583">
    <property type="entry name" value="Acetyltransf_1"/>
    <property type="match status" value="1"/>
</dbReference>
<dbReference type="Proteomes" id="UP000274117">
    <property type="component" value="Unassembled WGS sequence"/>
</dbReference>
<dbReference type="Gene3D" id="3.40.630.30">
    <property type="match status" value="1"/>
</dbReference>
<gene>
    <name evidence="2" type="ORF">EI998_03165</name>
</gene>
<organism evidence="2 3">
    <name type="scientific">Streptococcus suis</name>
    <dbReference type="NCBI Taxonomy" id="1307"/>
    <lineage>
        <taxon>Bacteria</taxon>
        <taxon>Bacillati</taxon>
        <taxon>Bacillota</taxon>
        <taxon>Bacilli</taxon>
        <taxon>Lactobacillales</taxon>
        <taxon>Streptococcaceae</taxon>
        <taxon>Streptococcus</taxon>
    </lineage>
</organism>
<keyword evidence="2" id="KW-0808">Transferase</keyword>
<feature type="domain" description="N-acetyltransferase" evidence="1">
    <location>
        <begin position="10"/>
        <end position="165"/>
    </location>
</feature>
<accession>A0A426TGX4</accession>
<dbReference type="SUPFAM" id="SSF55729">
    <property type="entry name" value="Acyl-CoA N-acyltransferases (Nat)"/>
    <property type="match status" value="1"/>
</dbReference>